<evidence type="ECO:0000256" key="7">
    <source>
        <dbReference type="SAM" id="SignalP"/>
    </source>
</evidence>
<dbReference type="Gene3D" id="2.10.270.10">
    <property type="entry name" value="Cholin Binding"/>
    <property type="match status" value="2"/>
</dbReference>
<feature type="compositionally biased region" description="Low complexity" evidence="6">
    <location>
        <begin position="77"/>
        <end position="110"/>
    </location>
</feature>
<evidence type="ECO:0000256" key="6">
    <source>
        <dbReference type="SAM" id="MobiDB-lite"/>
    </source>
</evidence>
<dbReference type="Proteomes" id="UP001146336">
    <property type="component" value="Unassembled WGS sequence"/>
</dbReference>
<evidence type="ECO:0000256" key="2">
    <source>
        <dbReference type="ARBA" id="ARBA00022670"/>
    </source>
</evidence>
<organism evidence="9 10">
    <name type="scientific">Weissella fermenti</name>
    <dbReference type="NCBI Taxonomy" id="2987699"/>
    <lineage>
        <taxon>Bacteria</taxon>
        <taxon>Bacillati</taxon>
        <taxon>Bacillota</taxon>
        <taxon>Bacilli</taxon>
        <taxon>Lactobacillales</taxon>
        <taxon>Lactobacillaceae</taxon>
        <taxon>Weissella</taxon>
    </lineage>
</organism>
<dbReference type="InterPro" id="IPR000064">
    <property type="entry name" value="NLP_P60_dom"/>
</dbReference>
<keyword evidence="3 7" id="KW-0732">Signal</keyword>
<feature type="region of interest" description="Disordered" evidence="6">
    <location>
        <begin position="41"/>
        <end position="115"/>
    </location>
</feature>
<dbReference type="PANTHER" id="PTHR47053">
    <property type="entry name" value="MUREIN DD-ENDOPEPTIDASE MEPH-RELATED"/>
    <property type="match status" value="1"/>
</dbReference>
<evidence type="ECO:0000259" key="8">
    <source>
        <dbReference type="PROSITE" id="PS51935"/>
    </source>
</evidence>
<dbReference type="InterPro" id="IPR051202">
    <property type="entry name" value="Peptidase_C40"/>
</dbReference>
<dbReference type="Gene3D" id="3.90.1720.10">
    <property type="entry name" value="endopeptidase domain like (from Nostoc punctiforme)"/>
    <property type="match status" value="1"/>
</dbReference>
<keyword evidence="2" id="KW-0645">Protease</keyword>
<sequence>MRKKMYKVGKHWVAAAVAIAGIGLAGGASVSADQAVSTETTLVNKPTTDPVTPEVPSQPVEEEKDVAPTTPNDEAETPTSVPTQPVVPTAPAEPENPTTPENPTVPSTPEIADGVNKEDGLYYQDGKVLTGIAKADGKMYEAGKLLSGISSVDKKMYKNGVLFNGTLDGLLYVDGVKFSGTKNGVLYENGAKYNGTKNGILYVNGVKFNGTKDGVLYENGAKYNGTKNGVLYVNGVKFSGTKDGVLYVNGAKFNGTKNGKVYKNGVLLTGKHSDGKFYQNGVVLTGYNGNTYYVNGVAANGYMADNTKTKYLFKDGVKQVGRQKIDGTYYFFDFNTKQMVKHNYVQAQDGNWYMFGEDGKIVSDVYHWAGTYYYFDHSTFKKHTNSYDLARWGDWYMFGGDGRILTDVVKWAGSYYYFDHNTYTKHTNSYDLARWGDWYMFDGSGRVISGYKYWYGQLYYFHGGTFTKAVNQHVYENGNRYWANGSGHVTVDWTIDNAINIGSTLVGHSPYVWGGGRNDWSIARREFDCSSFVHWSYANAGLTLEPVGYTTTYSQVNRGRGVNWGNLRRGDLIFFGSLGHVGLYLGGGYFLHDSPNSPTGGVGVSHLNDIVNQHDARYSWASIADTWATRRVQG</sequence>
<evidence type="ECO:0000256" key="1">
    <source>
        <dbReference type="ARBA" id="ARBA00007074"/>
    </source>
</evidence>
<accession>A0ABT6D4R9</accession>
<evidence type="ECO:0000256" key="4">
    <source>
        <dbReference type="ARBA" id="ARBA00022801"/>
    </source>
</evidence>
<dbReference type="EMBL" id="JAOZFC020000001">
    <property type="protein sequence ID" value="MDF9300106.1"/>
    <property type="molecule type" value="Genomic_DNA"/>
</dbReference>
<feature type="chain" id="PRO_5045132892" evidence="7">
    <location>
        <begin position="26"/>
        <end position="634"/>
    </location>
</feature>
<dbReference type="SUPFAM" id="SSF69360">
    <property type="entry name" value="Cell wall binding repeat"/>
    <property type="match status" value="2"/>
</dbReference>
<dbReference type="PROSITE" id="PS51935">
    <property type="entry name" value="NLPC_P60"/>
    <property type="match status" value="1"/>
</dbReference>
<dbReference type="InterPro" id="IPR022263">
    <property type="entry name" value="KxYKxGKxW"/>
</dbReference>
<keyword evidence="5" id="KW-0788">Thiol protease</keyword>
<feature type="domain" description="NlpC/P60" evidence="8">
    <location>
        <begin position="492"/>
        <end position="634"/>
    </location>
</feature>
<dbReference type="PANTHER" id="PTHR47053:SF1">
    <property type="entry name" value="MUREIN DD-ENDOPEPTIDASE MEPH-RELATED"/>
    <property type="match status" value="1"/>
</dbReference>
<dbReference type="InterPro" id="IPR038765">
    <property type="entry name" value="Papain-like_cys_pep_sf"/>
</dbReference>
<dbReference type="NCBIfam" id="TIGR03715">
    <property type="entry name" value="KxYKxGKxW"/>
    <property type="match status" value="1"/>
</dbReference>
<feature type="compositionally biased region" description="Polar residues" evidence="6">
    <location>
        <begin position="41"/>
        <end position="50"/>
    </location>
</feature>
<gene>
    <name evidence="9" type="ORF">OIT47_007470</name>
</gene>
<evidence type="ECO:0000256" key="3">
    <source>
        <dbReference type="ARBA" id="ARBA00022729"/>
    </source>
</evidence>
<feature type="signal peptide" evidence="7">
    <location>
        <begin position="1"/>
        <end position="25"/>
    </location>
</feature>
<dbReference type="Pfam" id="PF00877">
    <property type="entry name" value="NLPC_P60"/>
    <property type="match status" value="1"/>
</dbReference>
<dbReference type="RefSeq" id="WP_199404256.1">
    <property type="nucleotide sequence ID" value="NZ_JAOZFC020000001.1"/>
</dbReference>
<evidence type="ECO:0000313" key="10">
    <source>
        <dbReference type="Proteomes" id="UP001146336"/>
    </source>
</evidence>
<dbReference type="SUPFAM" id="SSF54001">
    <property type="entry name" value="Cysteine proteinases"/>
    <property type="match status" value="1"/>
</dbReference>
<protein>
    <submittedName>
        <fullName evidence="9">NlpC/P60 family protein</fullName>
    </submittedName>
</protein>
<comment type="caution">
    <text evidence="9">The sequence shown here is derived from an EMBL/GenBank/DDBJ whole genome shotgun (WGS) entry which is preliminary data.</text>
</comment>
<reference evidence="9" key="1">
    <citation type="submission" date="2023-03" db="EMBL/GenBank/DDBJ databases">
        <title>Comparative genomics of Weissella fermenti BK2, and weissella type species.</title>
        <authorList>
            <person name="Lee J.K."/>
            <person name="Baek J.H."/>
            <person name="Kim J.M."/>
            <person name="Choi D.G."/>
            <person name="Jeon C.O."/>
        </authorList>
    </citation>
    <scope>NUCLEOTIDE SEQUENCE</scope>
    <source>
        <strain evidence="9">BK2</strain>
    </source>
</reference>
<evidence type="ECO:0000256" key="5">
    <source>
        <dbReference type="ARBA" id="ARBA00022807"/>
    </source>
</evidence>
<dbReference type="Pfam" id="PF19258">
    <property type="entry name" value="KxYKxGKxW_sig"/>
    <property type="match status" value="1"/>
</dbReference>
<proteinExistence type="inferred from homology"/>
<keyword evidence="4" id="KW-0378">Hydrolase</keyword>
<comment type="similarity">
    <text evidence="1">Belongs to the peptidase C40 family.</text>
</comment>
<evidence type="ECO:0000313" key="9">
    <source>
        <dbReference type="EMBL" id="MDF9300106.1"/>
    </source>
</evidence>
<keyword evidence="10" id="KW-1185">Reference proteome</keyword>
<name>A0ABT6D4R9_9LACO</name>